<accession>A0A5D4GYV5</accession>
<keyword evidence="1" id="KW-0472">Membrane</keyword>
<reference evidence="2 3" key="2">
    <citation type="submission" date="2019-09" db="EMBL/GenBank/DDBJ databases">
        <title>Mesorhizobium sp. MaA-C15 isolated from Microcystis aeruginosa.</title>
        <authorList>
            <person name="Jeong S.E."/>
            <person name="Jin H.M."/>
            <person name="Jeon C.O."/>
        </authorList>
    </citation>
    <scope>NUCLEOTIDE SEQUENCE [LARGE SCALE GENOMIC DNA]</scope>
    <source>
        <strain evidence="2 3">MaA-C15</strain>
    </source>
</reference>
<feature type="transmembrane region" description="Helical" evidence="1">
    <location>
        <begin position="21"/>
        <end position="46"/>
    </location>
</feature>
<proteinExistence type="predicted"/>
<keyword evidence="1" id="KW-1133">Transmembrane helix</keyword>
<evidence type="ECO:0000313" key="2">
    <source>
        <dbReference type="EMBL" id="TYR34001.1"/>
    </source>
</evidence>
<organism evidence="2 3">
    <name type="scientific">Neoaquamicrobium microcysteis</name>
    <dbReference type="NCBI Taxonomy" id="2682781"/>
    <lineage>
        <taxon>Bacteria</taxon>
        <taxon>Pseudomonadati</taxon>
        <taxon>Pseudomonadota</taxon>
        <taxon>Alphaproteobacteria</taxon>
        <taxon>Hyphomicrobiales</taxon>
        <taxon>Phyllobacteriaceae</taxon>
        <taxon>Neoaquamicrobium</taxon>
    </lineage>
</organism>
<reference evidence="2 3" key="1">
    <citation type="submission" date="2019-08" db="EMBL/GenBank/DDBJ databases">
        <authorList>
            <person name="Seo Y.L."/>
        </authorList>
    </citation>
    <scope>NUCLEOTIDE SEQUENCE [LARGE SCALE GENOMIC DNA]</scope>
    <source>
        <strain evidence="2 3">MaA-C15</strain>
    </source>
</reference>
<keyword evidence="3" id="KW-1185">Reference proteome</keyword>
<dbReference type="AlphaFoldDB" id="A0A5D4GYV5"/>
<dbReference type="RefSeq" id="WP_148913764.1">
    <property type="nucleotide sequence ID" value="NZ_VSZS01000057.1"/>
</dbReference>
<keyword evidence="1" id="KW-0812">Transmembrane</keyword>
<dbReference type="Proteomes" id="UP000323258">
    <property type="component" value="Unassembled WGS sequence"/>
</dbReference>
<dbReference type="EMBL" id="VSZS01000057">
    <property type="protein sequence ID" value="TYR34001.1"/>
    <property type="molecule type" value="Genomic_DNA"/>
</dbReference>
<evidence type="ECO:0000313" key="3">
    <source>
        <dbReference type="Proteomes" id="UP000323258"/>
    </source>
</evidence>
<comment type="caution">
    <text evidence="2">The sequence shown here is derived from an EMBL/GenBank/DDBJ whole genome shotgun (WGS) entry which is preliminary data.</text>
</comment>
<protein>
    <submittedName>
        <fullName evidence="2">Uncharacterized protein</fullName>
    </submittedName>
</protein>
<name>A0A5D4GYV5_9HYPH</name>
<sequence>MEPMLILDHLRQMPQSRQQRTGLRLARGAFAMLVAILAAIAVASFAHDAKMRPSVADALLTEAQR</sequence>
<evidence type="ECO:0000256" key="1">
    <source>
        <dbReference type="SAM" id="Phobius"/>
    </source>
</evidence>
<gene>
    <name evidence="2" type="ORF">FY036_05775</name>
</gene>